<dbReference type="GO" id="GO:0006556">
    <property type="term" value="P:S-adenosylmethionine biosynthetic process"/>
    <property type="evidence" value="ECO:0007669"/>
    <property type="project" value="TreeGrafter"/>
</dbReference>
<feature type="domain" description="NAD-dependent epimerase/dehydratase" evidence="2">
    <location>
        <begin position="5"/>
        <end position="89"/>
    </location>
</feature>
<dbReference type="InterPro" id="IPR001509">
    <property type="entry name" value="Epimerase_deHydtase"/>
</dbReference>
<dbReference type="PANTHER" id="PTHR10491:SF4">
    <property type="entry name" value="METHIONINE ADENOSYLTRANSFERASE 2 SUBUNIT BETA"/>
    <property type="match status" value="1"/>
</dbReference>
<evidence type="ECO:0000313" key="5">
    <source>
        <dbReference type="Proteomes" id="UP000094020"/>
    </source>
</evidence>
<evidence type="ECO:0000259" key="2">
    <source>
        <dbReference type="Pfam" id="PF01370"/>
    </source>
</evidence>
<proteinExistence type="predicted"/>
<feature type="domain" description="RmlD-like substrate binding" evidence="3">
    <location>
        <begin position="91"/>
        <end position="305"/>
    </location>
</feature>
<protein>
    <recommendedName>
        <fullName evidence="6">Methionine adenosyltransferase II beta</fullName>
    </recommendedName>
</protein>
<dbReference type="PANTHER" id="PTHR10491">
    <property type="entry name" value="DTDP-4-DEHYDRORHAMNOSE REDUCTASE"/>
    <property type="match status" value="1"/>
</dbReference>
<reference evidence="4" key="2">
    <citation type="submission" date="2024-02" db="EMBL/GenBank/DDBJ databases">
        <title>Comparative genomics of Cryptococcus and Kwoniella reveals pathogenesis evolution and contrasting modes of karyotype evolution via chromosome fusion or intercentromeric recombination.</title>
        <authorList>
            <person name="Coelho M.A."/>
            <person name="David-Palma M."/>
            <person name="Shea T."/>
            <person name="Bowers K."/>
            <person name="McGinley-Smith S."/>
            <person name="Mohammad A.W."/>
            <person name="Gnirke A."/>
            <person name="Yurkov A.M."/>
            <person name="Nowrousian M."/>
            <person name="Sun S."/>
            <person name="Cuomo C.A."/>
            <person name="Heitman J."/>
        </authorList>
    </citation>
    <scope>NUCLEOTIDE SEQUENCE</scope>
    <source>
        <strain evidence="4">CBS 10737</strain>
    </source>
</reference>
<dbReference type="InterPro" id="IPR005913">
    <property type="entry name" value="dTDP_dehydrorham_reduct"/>
</dbReference>
<gene>
    <name evidence="4" type="ORF">I206_103484</name>
</gene>
<evidence type="ECO:0000313" key="4">
    <source>
        <dbReference type="EMBL" id="WWC69542.1"/>
    </source>
</evidence>
<dbReference type="AlphaFoldDB" id="A0AAJ8L5M5"/>
<dbReference type="InterPro" id="IPR029903">
    <property type="entry name" value="RmlD-like-bd"/>
</dbReference>
<feature type="region of interest" description="Disordered" evidence="1">
    <location>
        <begin position="279"/>
        <end position="301"/>
    </location>
</feature>
<dbReference type="RefSeq" id="XP_070058875.1">
    <property type="nucleotide sequence ID" value="XM_070202774.1"/>
</dbReference>
<dbReference type="CDD" id="cd05254">
    <property type="entry name" value="dTDP_HR_like_SDR_e"/>
    <property type="match status" value="1"/>
</dbReference>
<keyword evidence="5" id="KW-1185">Reference proteome</keyword>
<dbReference type="Pfam" id="PF01370">
    <property type="entry name" value="Epimerase"/>
    <property type="match status" value="1"/>
</dbReference>
<sequence>MKKTVVITGASGLLGRAVVRHFQDSGDEVIKLANSRAKKDATYTKLDLMDREAVNGFFQTHSKIDVVVHCQSAIGVAVSHFHKLIQNTAGAAERRPDVAEADPEKAAKINAEVPAHLAALANQRKFVLIYISTDYVFNGRSPPYEVDDQPDPLQMYGRQKLDGEKAVLAERQKGASVTVLRVPILYGDTEYNAESAVNILRDVVEDQSGKQYKMDAYQVRFPTNVQDVGRVLYDLSHLDKPLPAILHYATPSPALTKYDMTVIIAKHLNLPIDHIIKDTNKPGPDATPRPENTQLSTKALKEVGVDVGEQRSFDEWWKDYIGESK</sequence>
<reference evidence="4" key="1">
    <citation type="submission" date="2013-07" db="EMBL/GenBank/DDBJ databases">
        <authorList>
            <consortium name="The Broad Institute Genome Sequencing Platform"/>
            <person name="Cuomo C."/>
            <person name="Litvintseva A."/>
            <person name="Chen Y."/>
            <person name="Heitman J."/>
            <person name="Sun S."/>
            <person name="Springer D."/>
            <person name="Dromer F."/>
            <person name="Young S.K."/>
            <person name="Zeng Q."/>
            <person name="Gargeya S."/>
            <person name="Fitzgerald M."/>
            <person name="Abouelleil A."/>
            <person name="Alvarado L."/>
            <person name="Berlin A.M."/>
            <person name="Chapman S.B."/>
            <person name="Dewar J."/>
            <person name="Goldberg J."/>
            <person name="Griggs A."/>
            <person name="Gujja S."/>
            <person name="Hansen M."/>
            <person name="Howarth C."/>
            <person name="Imamovic A."/>
            <person name="Larimer J."/>
            <person name="McCowan C."/>
            <person name="Murphy C."/>
            <person name="Pearson M."/>
            <person name="Priest M."/>
            <person name="Roberts A."/>
            <person name="Saif S."/>
            <person name="Shea T."/>
            <person name="Sykes S."/>
            <person name="Wortman J."/>
            <person name="Nusbaum C."/>
            <person name="Birren B."/>
        </authorList>
    </citation>
    <scope>NUCLEOTIDE SEQUENCE</scope>
    <source>
        <strain evidence="4">CBS 10737</strain>
    </source>
</reference>
<evidence type="ECO:0000256" key="1">
    <source>
        <dbReference type="SAM" id="MobiDB-lite"/>
    </source>
</evidence>
<dbReference type="KEGG" id="kpin:30169881"/>
<evidence type="ECO:0000259" key="3">
    <source>
        <dbReference type="Pfam" id="PF04321"/>
    </source>
</evidence>
<dbReference type="GO" id="GO:0048270">
    <property type="term" value="F:methionine adenosyltransferase regulator activity"/>
    <property type="evidence" value="ECO:0007669"/>
    <property type="project" value="TreeGrafter"/>
</dbReference>
<dbReference type="Pfam" id="PF04321">
    <property type="entry name" value="RmlD_sub_bind"/>
    <property type="match status" value="1"/>
</dbReference>
<dbReference type="EMBL" id="CP144522">
    <property type="protein sequence ID" value="WWC69542.1"/>
    <property type="molecule type" value="Genomic_DNA"/>
</dbReference>
<organism evidence="4 5">
    <name type="scientific">Kwoniella pini CBS 10737</name>
    <dbReference type="NCBI Taxonomy" id="1296096"/>
    <lineage>
        <taxon>Eukaryota</taxon>
        <taxon>Fungi</taxon>
        <taxon>Dikarya</taxon>
        <taxon>Basidiomycota</taxon>
        <taxon>Agaricomycotina</taxon>
        <taxon>Tremellomycetes</taxon>
        <taxon>Tremellales</taxon>
        <taxon>Cryptococcaceae</taxon>
        <taxon>Kwoniella</taxon>
    </lineage>
</organism>
<name>A0AAJ8L5M5_9TREE</name>
<accession>A0AAJ8L5M5</accession>
<dbReference type="GO" id="GO:0048269">
    <property type="term" value="C:methionine adenosyltransferase complex"/>
    <property type="evidence" value="ECO:0007669"/>
    <property type="project" value="TreeGrafter"/>
</dbReference>
<dbReference type="InterPro" id="IPR036291">
    <property type="entry name" value="NAD(P)-bd_dom_sf"/>
</dbReference>
<dbReference type="Gene3D" id="3.40.50.720">
    <property type="entry name" value="NAD(P)-binding Rossmann-like Domain"/>
    <property type="match status" value="1"/>
</dbReference>
<evidence type="ECO:0008006" key="6">
    <source>
        <dbReference type="Google" id="ProtNLM"/>
    </source>
</evidence>
<dbReference type="Proteomes" id="UP000094020">
    <property type="component" value="Chromosome 4"/>
</dbReference>
<dbReference type="SUPFAM" id="SSF51735">
    <property type="entry name" value="NAD(P)-binding Rossmann-fold domains"/>
    <property type="match status" value="1"/>
</dbReference>
<dbReference type="GeneID" id="30169881"/>